<dbReference type="Proteomes" id="UP000467260">
    <property type="component" value="Chromosome"/>
</dbReference>
<proteinExistence type="predicted"/>
<gene>
    <name evidence="1" type="ORF">MHIB_21530</name>
</gene>
<dbReference type="AlphaFoldDB" id="A0A7I7X3G1"/>
<keyword evidence="2" id="KW-1185">Reference proteome</keyword>
<protein>
    <submittedName>
        <fullName evidence="1">Uncharacterized protein</fullName>
    </submittedName>
</protein>
<evidence type="ECO:0000313" key="1">
    <source>
        <dbReference type="EMBL" id="BBZ23735.1"/>
    </source>
</evidence>
<dbReference type="KEGG" id="mhib:MHIB_21530"/>
<evidence type="ECO:0000313" key="2">
    <source>
        <dbReference type="Proteomes" id="UP000467260"/>
    </source>
</evidence>
<dbReference type="EMBL" id="AP022609">
    <property type="protein sequence ID" value="BBZ23735.1"/>
    <property type="molecule type" value="Genomic_DNA"/>
</dbReference>
<name>A0A7I7X3G1_9MYCO</name>
<organism evidence="1 2">
    <name type="scientific">Mycolicibacter hiberniae</name>
    <dbReference type="NCBI Taxonomy" id="29314"/>
    <lineage>
        <taxon>Bacteria</taxon>
        <taxon>Bacillati</taxon>
        <taxon>Actinomycetota</taxon>
        <taxon>Actinomycetes</taxon>
        <taxon>Mycobacteriales</taxon>
        <taxon>Mycobacteriaceae</taxon>
        <taxon>Mycolicibacter</taxon>
    </lineage>
</organism>
<accession>A0A7I7X3G1</accession>
<reference evidence="1 2" key="1">
    <citation type="journal article" date="2019" name="Emerg. Microbes Infect.">
        <title>Comprehensive subspecies identification of 175 nontuberculous mycobacteria species based on 7547 genomic profiles.</title>
        <authorList>
            <person name="Matsumoto Y."/>
            <person name="Kinjo T."/>
            <person name="Motooka D."/>
            <person name="Nabeya D."/>
            <person name="Jung N."/>
            <person name="Uechi K."/>
            <person name="Horii T."/>
            <person name="Iida T."/>
            <person name="Fujita J."/>
            <person name="Nakamura S."/>
        </authorList>
    </citation>
    <scope>NUCLEOTIDE SEQUENCE [LARGE SCALE GENOMIC DNA]</scope>
    <source>
        <strain evidence="1 2">JCM 13571</strain>
    </source>
</reference>
<sequence>MTDWAPVICSGATRLPGDLALSEAASGAEAPFAAGGGADRSDDRLVGALTVSSSIPRVQNWWQQKTPASSAAARGLRVGGWKSGNNQRAVGYYEHAVVHSRRR</sequence>